<comment type="subcellular location">
    <subcellularLocation>
        <location evidence="1">Membrane</location>
        <topology evidence="1">Multi-pass membrane protein</topology>
    </subcellularLocation>
</comment>
<organism evidence="9 10">
    <name type="scientific">Actinotignum urinale</name>
    <dbReference type="NCBI Taxonomy" id="190146"/>
    <lineage>
        <taxon>Bacteria</taxon>
        <taxon>Bacillati</taxon>
        <taxon>Actinomycetota</taxon>
        <taxon>Actinomycetes</taxon>
        <taxon>Actinomycetales</taxon>
        <taxon>Actinomycetaceae</taxon>
        <taxon>Actinotignum</taxon>
    </lineage>
</organism>
<evidence type="ECO:0000256" key="3">
    <source>
        <dbReference type="ARBA" id="ARBA00022692"/>
    </source>
</evidence>
<evidence type="ECO:0000256" key="4">
    <source>
        <dbReference type="ARBA" id="ARBA00022801"/>
    </source>
</evidence>
<dbReference type="EC" id="3.4.21.-" evidence="9"/>
<feature type="transmembrane region" description="Helical" evidence="7">
    <location>
        <begin position="7"/>
        <end position="30"/>
    </location>
</feature>
<evidence type="ECO:0000256" key="7">
    <source>
        <dbReference type="SAM" id="Phobius"/>
    </source>
</evidence>
<dbReference type="PROSITE" id="PS51257">
    <property type="entry name" value="PROKAR_LIPOPROTEIN"/>
    <property type="match status" value="1"/>
</dbReference>
<keyword evidence="10" id="KW-1185">Reference proteome</keyword>
<evidence type="ECO:0000256" key="2">
    <source>
        <dbReference type="ARBA" id="ARBA00009045"/>
    </source>
</evidence>
<feature type="domain" description="Peptidase S54 rhomboid" evidence="8">
    <location>
        <begin position="48"/>
        <end position="184"/>
    </location>
</feature>
<dbReference type="InterPro" id="IPR035952">
    <property type="entry name" value="Rhomboid-like_sf"/>
</dbReference>
<dbReference type="EMBL" id="JAWNGA010000003">
    <property type="protein sequence ID" value="MDY5132709.1"/>
    <property type="molecule type" value="Genomic_DNA"/>
</dbReference>
<dbReference type="SUPFAM" id="SSF144091">
    <property type="entry name" value="Rhomboid-like"/>
    <property type="match status" value="1"/>
</dbReference>
<keyword evidence="9" id="KW-0645">Protease</keyword>
<proteinExistence type="inferred from homology"/>
<feature type="transmembrane region" description="Helical" evidence="7">
    <location>
        <begin position="50"/>
        <end position="77"/>
    </location>
</feature>
<evidence type="ECO:0000256" key="1">
    <source>
        <dbReference type="ARBA" id="ARBA00004141"/>
    </source>
</evidence>
<evidence type="ECO:0000313" key="9">
    <source>
        <dbReference type="EMBL" id="MDY5132709.1"/>
    </source>
</evidence>
<keyword evidence="5 7" id="KW-1133">Transmembrane helix</keyword>
<feature type="transmembrane region" description="Helical" evidence="7">
    <location>
        <begin position="166"/>
        <end position="185"/>
    </location>
</feature>
<dbReference type="Proteomes" id="UP001275049">
    <property type="component" value="Unassembled WGS sequence"/>
</dbReference>
<reference evidence="9 10" key="1">
    <citation type="submission" date="2023-10" db="EMBL/GenBank/DDBJ databases">
        <title>Whole Genome based description of the genera Actinobaculum and Actinotignum reveals a complex phylogenetic relationship within the species included in the genus Actinotignum.</title>
        <authorList>
            <person name="Jensen C.S."/>
            <person name="Dargis R."/>
            <person name="Kemp M."/>
            <person name="Christensen J.J."/>
        </authorList>
    </citation>
    <scope>NUCLEOTIDE SEQUENCE [LARGE SCALE GENOMIC DNA]</scope>
    <source>
        <strain evidence="9 10">SLA_B974</strain>
    </source>
</reference>
<feature type="transmembrane region" description="Helical" evidence="7">
    <location>
        <begin position="113"/>
        <end position="134"/>
    </location>
</feature>
<dbReference type="PANTHER" id="PTHR43731">
    <property type="entry name" value="RHOMBOID PROTEASE"/>
    <property type="match status" value="1"/>
</dbReference>
<evidence type="ECO:0000256" key="5">
    <source>
        <dbReference type="ARBA" id="ARBA00022989"/>
    </source>
</evidence>
<dbReference type="GO" id="GO:0006508">
    <property type="term" value="P:proteolysis"/>
    <property type="evidence" value="ECO:0007669"/>
    <property type="project" value="UniProtKB-KW"/>
</dbReference>
<dbReference type="GO" id="GO:0008233">
    <property type="term" value="F:peptidase activity"/>
    <property type="evidence" value="ECO:0007669"/>
    <property type="project" value="UniProtKB-KW"/>
</dbReference>
<accession>A0ABU5G5R9</accession>
<comment type="caution">
    <text evidence="9">The sequence shown here is derived from an EMBL/GenBank/DDBJ whole genome shotgun (WGS) entry which is preliminary data.</text>
</comment>
<evidence type="ECO:0000259" key="8">
    <source>
        <dbReference type="Pfam" id="PF01694"/>
    </source>
</evidence>
<keyword evidence="4 9" id="KW-0378">Hydrolase</keyword>
<feature type="transmembrane region" description="Helical" evidence="7">
    <location>
        <begin position="197"/>
        <end position="218"/>
    </location>
</feature>
<dbReference type="Pfam" id="PF01694">
    <property type="entry name" value="Rhomboid"/>
    <property type="match status" value="1"/>
</dbReference>
<dbReference type="InterPro" id="IPR050925">
    <property type="entry name" value="Rhomboid_protease_S54"/>
</dbReference>
<sequence length="219" mass="23963">MSRIKGLNLPVVTTSLIIACVVVFILDYVLPFGLWKYGAFIPALAVSEPYRYLTAMFFHSGEAHILGNMYALFLIGIPMERRLGRSKFLVFYLLCGIGGHTLILAWARLAGDSMWTATLGASGAIFGIFAAYAVDIRKNGGKATLILIVMGYNLVISFIPGLNISWQGHIGGLIAGAIIMALLVLRPVKQSKYKDALQWFLMVASCAILVTINFLLLMK</sequence>
<dbReference type="Gene3D" id="1.20.1540.10">
    <property type="entry name" value="Rhomboid-like"/>
    <property type="match status" value="1"/>
</dbReference>
<dbReference type="InterPro" id="IPR022764">
    <property type="entry name" value="Peptidase_S54_rhomboid_dom"/>
</dbReference>
<comment type="similarity">
    <text evidence="2">Belongs to the peptidase S54 family.</text>
</comment>
<evidence type="ECO:0000256" key="6">
    <source>
        <dbReference type="ARBA" id="ARBA00023136"/>
    </source>
</evidence>
<dbReference type="RefSeq" id="WP_320755042.1">
    <property type="nucleotide sequence ID" value="NZ_JAWNGA010000003.1"/>
</dbReference>
<keyword evidence="6 7" id="KW-0472">Membrane</keyword>
<name>A0ABU5G5R9_9ACTO</name>
<feature type="transmembrane region" description="Helical" evidence="7">
    <location>
        <begin position="143"/>
        <end position="160"/>
    </location>
</feature>
<gene>
    <name evidence="9" type="ORF">R6G86_02975</name>
</gene>
<evidence type="ECO:0000313" key="10">
    <source>
        <dbReference type="Proteomes" id="UP001275049"/>
    </source>
</evidence>
<keyword evidence="3 7" id="KW-0812">Transmembrane</keyword>
<dbReference type="PANTHER" id="PTHR43731:SF14">
    <property type="entry name" value="PRESENILIN-ASSOCIATED RHOMBOID-LIKE PROTEIN, MITOCHONDRIAL"/>
    <property type="match status" value="1"/>
</dbReference>
<feature type="transmembrane region" description="Helical" evidence="7">
    <location>
        <begin position="89"/>
        <end position="107"/>
    </location>
</feature>
<protein>
    <submittedName>
        <fullName evidence="9">Rhomboid family intramembrane serine protease</fullName>
        <ecNumber evidence="9">3.4.21.-</ecNumber>
    </submittedName>
</protein>